<dbReference type="GO" id="GO:0062129">
    <property type="term" value="C:chitin-based extracellular matrix"/>
    <property type="evidence" value="ECO:0007669"/>
    <property type="project" value="TreeGrafter"/>
</dbReference>
<dbReference type="STRING" id="64791.A0A151WY68"/>
<evidence type="ECO:0000313" key="4">
    <source>
        <dbReference type="EMBL" id="KYQ52842.1"/>
    </source>
</evidence>
<reference evidence="4 5" key="1">
    <citation type="submission" date="2015-09" db="EMBL/GenBank/DDBJ databases">
        <title>Trachymyrmex zeteki WGS genome.</title>
        <authorList>
            <person name="Nygaard S."/>
            <person name="Hu H."/>
            <person name="Boomsma J."/>
            <person name="Zhang G."/>
        </authorList>
    </citation>
    <scope>NUCLEOTIDE SEQUENCE [LARGE SCALE GENOMIC DNA]</scope>
    <source>
        <strain evidence="4">Tzet28-1</strain>
        <tissue evidence="4">Whole body</tissue>
    </source>
</reference>
<proteinExistence type="predicted"/>
<dbReference type="Pfam" id="PF00379">
    <property type="entry name" value="Chitin_bind_4"/>
    <property type="match status" value="2"/>
</dbReference>
<feature type="non-terminal residue" evidence="4">
    <location>
        <position position="1"/>
    </location>
</feature>
<accession>A0A151WY68</accession>
<dbReference type="PROSITE" id="PS51155">
    <property type="entry name" value="CHIT_BIND_RR_2"/>
    <property type="match status" value="2"/>
</dbReference>
<keyword evidence="5" id="KW-1185">Reference proteome</keyword>
<gene>
    <name evidence="4" type="ORF">ALC60_08037</name>
</gene>
<organism evidence="4 5">
    <name type="scientific">Mycetomoellerius zeteki</name>
    <dbReference type="NCBI Taxonomy" id="64791"/>
    <lineage>
        <taxon>Eukaryota</taxon>
        <taxon>Metazoa</taxon>
        <taxon>Ecdysozoa</taxon>
        <taxon>Arthropoda</taxon>
        <taxon>Hexapoda</taxon>
        <taxon>Insecta</taxon>
        <taxon>Pterygota</taxon>
        <taxon>Neoptera</taxon>
        <taxon>Endopterygota</taxon>
        <taxon>Hymenoptera</taxon>
        <taxon>Apocrita</taxon>
        <taxon>Aculeata</taxon>
        <taxon>Formicoidea</taxon>
        <taxon>Formicidae</taxon>
        <taxon>Myrmicinae</taxon>
        <taxon>Mycetomoellerius</taxon>
    </lineage>
</organism>
<keyword evidence="3" id="KW-0732">Signal</keyword>
<feature type="signal peptide" evidence="3">
    <location>
        <begin position="1"/>
        <end position="16"/>
    </location>
</feature>
<dbReference type="Proteomes" id="UP000075809">
    <property type="component" value="Unassembled WGS sequence"/>
</dbReference>
<name>A0A151WY68_9HYME</name>
<dbReference type="EMBL" id="KQ982651">
    <property type="protein sequence ID" value="KYQ52842.1"/>
    <property type="molecule type" value="Genomic_DNA"/>
</dbReference>
<dbReference type="AlphaFoldDB" id="A0A151WY68"/>
<dbReference type="GO" id="GO:0008010">
    <property type="term" value="F:structural constituent of chitin-based larval cuticle"/>
    <property type="evidence" value="ECO:0007669"/>
    <property type="project" value="TreeGrafter"/>
</dbReference>
<evidence type="ECO:0000256" key="3">
    <source>
        <dbReference type="SAM" id="SignalP"/>
    </source>
</evidence>
<dbReference type="InterPro" id="IPR050468">
    <property type="entry name" value="Cuticle_Struct_Prot"/>
</dbReference>
<dbReference type="PANTHER" id="PTHR10380">
    <property type="entry name" value="CUTICLE PROTEIN"/>
    <property type="match status" value="1"/>
</dbReference>
<evidence type="ECO:0000256" key="2">
    <source>
        <dbReference type="PROSITE-ProRule" id="PRU00497"/>
    </source>
</evidence>
<dbReference type="InterPro" id="IPR000618">
    <property type="entry name" value="Insect_cuticle"/>
</dbReference>
<sequence length="217" mass="23364">LLQIIAFAAVVAVALAAPPHDYHDQAVVVKETPLDNIGLDGYQYGYELSNGQAHQESAQLVNAGHENEALVVRGSFTYVDPATNVRYTVNYVADENGFHPEGAHLPVASIFNMKTIIALCALVAVAIAAPPHDQAVIVKETPLDNIGVDGYQYGYELSNGQAHQESAQLVNAGHENEALVVRGSFTYVDPETNVRYTVNYVADENGFHPEGAHLPSI</sequence>
<evidence type="ECO:0000256" key="1">
    <source>
        <dbReference type="ARBA" id="ARBA00022460"/>
    </source>
</evidence>
<feature type="chain" id="PRO_5007591531" evidence="3">
    <location>
        <begin position="17"/>
        <end position="217"/>
    </location>
</feature>
<keyword evidence="1 2" id="KW-0193">Cuticle</keyword>
<protein>
    <submittedName>
        <fullName evidence="4">Flexible cuticle protein 12</fullName>
    </submittedName>
</protein>
<dbReference type="PANTHER" id="PTHR10380:SF218">
    <property type="entry name" value="ADULT CUTICLE PROTEIN 65AA-RELATED"/>
    <property type="match status" value="1"/>
</dbReference>
<evidence type="ECO:0000313" key="5">
    <source>
        <dbReference type="Proteomes" id="UP000075809"/>
    </source>
</evidence>